<dbReference type="OrthoDB" id="239262at2759"/>
<comment type="catalytic activity">
    <reaction evidence="11 13">
        <text>2 superoxide + 2 H(+) = H2O2 + O2</text>
        <dbReference type="Rhea" id="RHEA:20696"/>
        <dbReference type="ChEBI" id="CHEBI:15378"/>
        <dbReference type="ChEBI" id="CHEBI:15379"/>
        <dbReference type="ChEBI" id="CHEBI:16240"/>
        <dbReference type="ChEBI" id="CHEBI:18421"/>
        <dbReference type="EC" id="1.15.1.1"/>
    </reaction>
</comment>
<dbReference type="HOGENOM" id="CLU_031625_2_1_1"/>
<evidence type="ECO:0000256" key="8">
    <source>
        <dbReference type="ARBA" id="ARBA00023002"/>
    </source>
</evidence>
<dbReference type="SUPFAM" id="SSF46609">
    <property type="entry name" value="Fe,Mn superoxide dismutase (SOD), N-terminal domain"/>
    <property type="match status" value="1"/>
</dbReference>
<dbReference type="EMBL" id="KB202953">
    <property type="protein sequence ID" value="ESO87254.1"/>
    <property type="molecule type" value="Genomic_DNA"/>
</dbReference>
<sequence length="226" mass="24854">MLSAKTLTLARCATKPAFLGTVATRLTHTLPDLPYDYNALEPYISADIMKLHHSKHHNTYVTNLNIAEEKLAEAVAKNDVNTCINLQPALKFNGGGHINHSIFWEVLSPNGGGEPSGDLKETIKRDFGSFENMKKELSGAAVGVQGSGWSWLGFNPNSGRLRVAVCANQDPLQATTGLIPLFGIDVWEHAYYLQYKNVRPDYVQAIFNIANWKNVADRLADAKEGS</sequence>
<dbReference type="InterPro" id="IPR019832">
    <property type="entry name" value="Mn/Fe_SOD_C"/>
</dbReference>
<dbReference type="GO" id="GO:0004784">
    <property type="term" value="F:superoxide dismutase activity"/>
    <property type="evidence" value="ECO:0007669"/>
    <property type="project" value="UniProtKB-EC"/>
</dbReference>
<evidence type="ECO:0000256" key="2">
    <source>
        <dbReference type="ARBA" id="ARBA00002170"/>
    </source>
</evidence>
<gene>
    <name evidence="16" type="ORF">LOTGIDRAFT_210661</name>
</gene>
<evidence type="ECO:0000256" key="6">
    <source>
        <dbReference type="ARBA" id="ARBA00012682"/>
    </source>
</evidence>
<evidence type="ECO:0000256" key="10">
    <source>
        <dbReference type="ARBA" id="ARBA00023211"/>
    </source>
</evidence>
<evidence type="ECO:0000256" key="13">
    <source>
        <dbReference type="RuleBase" id="RU000414"/>
    </source>
</evidence>
<comment type="subunit">
    <text evidence="5">Homotetramer.</text>
</comment>
<dbReference type="Gene3D" id="3.55.40.20">
    <property type="entry name" value="Iron/manganese superoxide dismutase, C-terminal domain"/>
    <property type="match status" value="1"/>
</dbReference>
<dbReference type="PROSITE" id="PS00088">
    <property type="entry name" value="SOD_MN"/>
    <property type="match status" value="1"/>
</dbReference>
<dbReference type="PRINTS" id="PR01703">
    <property type="entry name" value="MNSODISMTASE"/>
</dbReference>
<protein>
    <recommendedName>
        <fullName evidence="6 13">Superoxide dismutase</fullName>
        <ecNumber evidence="6 13">1.15.1.1</ecNumber>
    </recommendedName>
</protein>
<dbReference type="FunFam" id="1.10.287.990:FF:000001">
    <property type="entry name" value="Superoxide dismutase"/>
    <property type="match status" value="1"/>
</dbReference>
<dbReference type="InterPro" id="IPR036314">
    <property type="entry name" value="SOD_C_sf"/>
</dbReference>
<dbReference type="InterPro" id="IPR050265">
    <property type="entry name" value="Fe/Mn_Superoxide_Dismutase"/>
</dbReference>
<dbReference type="InterPro" id="IPR019831">
    <property type="entry name" value="Mn/Fe_SOD_N"/>
</dbReference>
<dbReference type="InterPro" id="IPR001189">
    <property type="entry name" value="Mn/Fe_SOD"/>
</dbReference>
<dbReference type="Gene3D" id="1.10.287.990">
    <property type="entry name" value="Fe,Mn superoxide dismutase (SOD) domain"/>
    <property type="match status" value="1"/>
</dbReference>
<comment type="cofactor">
    <cofactor evidence="1">
        <name>Mn(2+)</name>
        <dbReference type="ChEBI" id="CHEBI:29035"/>
    </cofactor>
</comment>
<evidence type="ECO:0000256" key="5">
    <source>
        <dbReference type="ARBA" id="ARBA00011881"/>
    </source>
</evidence>
<dbReference type="FunFam" id="3.55.40.20:FF:000003">
    <property type="entry name" value="Superoxide dismutase [Mn], mitochondrial"/>
    <property type="match status" value="1"/>
</dbReference>
<feature type="domain" description="Manganese/iron superoxide dismutase C-terminal" evidence="15">
    <location>
        <begin position="115"/>
        <end position="218"/>
    </location>
</feature>
<dbReference type="OMA" id="DSLINWD"/>
<evidence type="ECO:0000256" key="3">
    <source>
        <dbReference type="ARBA" id="ARBA00004173"/>
    </source>
</evidence>
<feature type="binding site" evidence="12">
    <location>
        <position position="189"/>
    </location>
    <ligand>
        <name>Mn(2+)</name>
        <dbReference type="ChEBI" id="CHEBI:29035"/>
    </ligand>
</feature>
<reference evidence="16 17" key="1">
    <citation type="journal article" date="2013" name="Nature">
        <title>Insights into bilaterian evolution from three spiralian genomes.</title>
        <authorList>
            <person name="Simakov O."/>
            <person name="Marletaz F."/>
            <person name="Cho S.J."/>
            <person name="Edsinger-Gonzales E."/>
            <person name="Havlak P."/>
            <person name="Hellsten U."/>
            <person name="Kuo D.H."/>
            <person name="Larsson T."/>
            <person name="Lv J."/>
            <person name="Arendt D."/>
            <person name="Savage R."/>
            <person name="Osoegawa K."/>
            <person name="de Jong P."/>
            <person name="Grimwood J."/>
            <person name="Chapman J.A."/>
            <person name="Shapiro H."/>
            <person name="Aerts A."/>
            <person name="Otillar R.P."/>
            <person name="Terry A.Y."/>
            <person name="Boore J.L."/>
            <person name="Grigoriev I.V."/>
            <person name="Lindberg D.R."/>
            <person name="Seaver E.C."/>
            <person name="Weisblat D.A."/>
            <person name="Putnam N.H."/>
            <person name="Rokhsar D.S."/>
        </authorList>
    </citation>
    <scope>NUCLEOTIDE SEQUENCE [LARGE SCALE GENOMIC DNA]</scope>
</reference>
<dbReference type="RefSeq" id="XP_009062200.1">
    <property type="nucleotide sequence ID" value="XM_009063952.1"/>
</dbReference>
<dbReference type="EC" id="1.15.1.1" evidence="6 13"/>
<comment type="subcellular location">
    <subcellularLocation>
        <location evidence="3">Mitochondrion</location>
    </subcellularLocation>
</comment>
<dbReference type="CTD" id="20246233"/>
<dbReference type="Pfam" id="PF02777">
    <property type="entry name" value="Sod_Fe_C"/>
    <property type="match status" value="1"/>
</dbReference>
<comment type="function">
    <text evidence="2">Destroys superoxide anion radicals which are normally produced within the cells and which are toxic to biological systems.</text>
</comment>
<evidence type="ECO:0000256" key="1">
    <source>
        <dbReference type="ARBA" id="ARBA00001936"/>
    </source>
</evidence>
<dbReference type="Proteomes" id="UP000030746">
    <property type="component" value="Unassembled WGS sequence"/>
</dbReference>
<dbReference type="InterPro" id="IPR036324">
    <property type="entry name" value="Mn/Fe_SOD_N_sf"/>
</dbReference>
<dbReference type="PANTHER" id="PTHR11404">
    <property type="entry name" value="SUPEROXIDE DISMUTASE 2"/>
    <property type="match status" value="1"/>
</dbReference>
<feature type="binding site" evidence="12">
    <location>
        <position position="185"/>
    </location>
    <ligand>
        <name>Mn(2+)</name>
        <dbReference type="ChEBI" id="CHEBI:29035"/>
    </ligand>
</feature>
<dbReference type="PANTHER" id="PTHR11404:SF6">
    <property type="entry name" value="SUPEROXIDE DISMUTASE [MN], MITOCHONDRIAL"/>
    <property type="match status" value="1"/>
</dbReference>
<keyword evidence="17" id="KW-1185">Reference proteome</keyword>
<evidence type="ECO:0000313" key="17">
    <source>
        <dbReference type="Proteomes" id="UP000030746"/>
    </source>
</evidence>
<dbReference type="KEGG" id="lgi:LOTGIDRAFT_210661"/>
<evidence type="ECO:0000313" key="16">
    <source>
        <dbReference type="EMBL" id="ESO87254.1"/>
    </source>
</evidence>
<evidence type="ECO:0000256" key="4">
    <source>
        <dbReference type="ARBA" id="ARBA00008714"/>
    </source>
</evidence>
<dbReference type="InterPro" id="IPR019833">
    <property type="entry name" value="Mn/Fe_SOD_BS"/>
</dbReference>
<dbReference type="GO" id="GO:0030145">
    <property type="term" value="F:manganese ion binding"/>
    <property type="evidence" value="ECO:0007669"/>
    <property type="project" value="TreeGrafter"/>
</dbReference>
<keyword evidence="8 13" id="KW-0560">Oxidoreductase</keyword>
<dbReference type="STRING" id="225164.V4BEF9"/>
<organism evidence="16 17">
    <name type="scientific">Lottia gigantea</name>
    <name type="common">Giant owl limpet</name>
    <dbReference type="NCBI Taxonomy" id="225164"/>
    <lineage>
        <taxon>Eukaryota</taxon>
        <taxon>Metazoa</taxon>
        <taxon>Spiralia</taxon>
        <taxon>Lophotrochozoa</taxon>
        <taxon>Mollusca</taxon>
        <taxon>Gastropoda</taxon>
        <taxon>Patellogastropoda</taxon>
        <taxon>Lottioidea</taxon>
        <taxon>Lottiidae</taxon>
        <taxon>Lottia</taxon>
    </lineage>
</organism>
<keyword evidence="10" id="KW-0464">Manganese</keyword>
<evidence type="ECO:0000259" key="15">
    <source>
        <dbReference type="Pfam" id="PF02777"/>
    </source>
</evidence>
<dbReference type="GeneID" id="20246233"/>
<evidence type="ECO:0000256" key="9">
    <source>
        <dbReference type="ARBA" id="ARBA00023128"/>
    </source>
</evidence>
<proteinExistence type="inferred from homology"/>
<feature type="binding site" evidence="12">
    <location>
        <position position="100"/>
    </location>
    <ligand>
        <name>Mn(2+)</name>
        <dbReference type="ChEBI" id="CHEBI:29035"/>
    </ligand>
</feature>
<dbReference type="PIRSF" id="PIRSF000349">
    <property type="entry name" value="SODismutase"/>
    <property type="match status" value="1"/>
</dbReference>
<feature type="domain" description="Manganese/iron superoxide dismutase N-terminal" evidence="14">
    <location>
        <begin position="27"/>
        <end position="108"/>
    </location>
</feature>
<evidence type="ECO:0000256" key="7">
    <source>
        <dbReference type="ARBA" id="ARBA00022723"/>
    </source>
</evidence>
<dbReference type="Pfam" id="PF00081">
    <property type="entry name" value="Sod_Fe_N"/>
    <property type="match status" value="1"/>
</dbReference>
<comment type="function">
    <text evidence="13">Destroys radicals which are normally produced within the cells and which are toxic to biological systems.</text>
</comment>
<feature type="binding site" evidence="12">
    <location>
        <position position="52"/>
    </location>
    <ligand>
        <name>Mn(2+)</name>
        <dbReference type="ChEBI" id="CHEBI:29035"/>
    </ligand>
</feature>
<comment type="similarity">
    <text evidence="4 13">Belongs to the iron/manganese superoxide dismutase family.</text>
</comment>
<name>V4BEF9_LOTGI</name>
<evidence type="ECO:0000256" key="11">
    <source>
        <dbReference type="ARBA" id="ARBA00049204"/>
    </source>
</evidence>
<dbReference type="GO" id="GO:0005739">
    <property type="term" value="C:mitochondrion"/>
    <property type="evidence" value="ECO:0007669"/>
    <property type="project" value="UniProtKB-SubCell"/>
</dbReference>
<accession>V4BEF9</accession>
<keyword evidence="7 12" id="KW-0479">Metal-binding</keyword>
<dbReference type="AlphaFoldDB" id="V4BEF9"/>
<evidence type="ECO:0000256" key="12">
    <source>
        <dbReference type="PIRSR" id="PIRSR000349-1"/>
    </source>
</evidence>
<evidence type="ECO:0000259" key="14">
    <source>
        <dbReference type="Pfam" id="PF00081"/>
    </source>
</evidence>
<dbReference type="SUPFAM" id="SSF54719">
    <property type="entry name" value="Fe,Mn superoxide dismutase (SOD), C-terminal domain"/>
    <property type="match status" value="1"/>
</dbReference>
<keyword evidence="9" id="KW-0496">Mitochondrion</keyword>